<sequence>MGITYAELTAFGRLRKERKMGPLSMWQHLVHVWGKDRNKGPDDQNPSLEPAEIAEKVKFFFAQYAITRHKATTLTPATTITRPTTIASVSRNHCHKWGVPTNGKKWLTDSRPETISLPLLLAELEFQEDRQGACTDREGTREDPIDSMTGELGEQVVAMAVVDDGLHGPASTTTNEARVAKAAIINLFETILR</sequence>
<evidence type="ECO:0000313" key="1">
    <source>
        <dbReference type="EMBL" id="KAJ3519947.1"/>
    </source>
</evidence>
<name>A0ACC1RHZ1_9HYPO</name>
<dbReference type="EMBL" id="JANRMS010003026">
    <property type="protein sequence ID" value="KAJ3519947.1"/>
    <property type="molecule type" value="Genomic_DNA"/>
</dbReference>
<comment type="caution">
    <text evidence="1">The sequence shown here is derived from an EMBL/GenBank/DDBJ whole genome shotgun (WGS) entry which is preliminary data.</text>
</comment>
<gene>
    <name evidence="1" type="ORF">NM208_g13924</name>
</gene>
<reference evidence="1" key="1">
    <citation type="submission" date="2022-08" db="EMBL/GenBank/DDBJ databases">
        <title>Genome Sequence of Fusarium decemcellulare.</title>
        <authorList>
            <person name="Buettner E."/>
        </authorList>
    </citation>
    <scope>NUCLEOTIDE SEQUENCE</scope>
    <source>
        <strain evidence="1">Babe19</strain>
    </source>
</reference>
<proteinExistence type="predicted"/>
<dbReference type="Proteomes" id="UP001148629">
    <property type="component" value="Unassembled WGS sequence"/>
</dbReference>
<keyword evidence="2" id="KW-1185">Reference proteome</keyword>
<accession>A0ACC1RHZ1</accession>
<protein>
    <submittedName>
        <fullName evidence="1">Uncharacterized protein</fullName>
    </submittedName>
</protein>
<organism evidence="1 2">
    <name type="scientific">Fusarium decemcellulare</name>
    <dbReference type="NCBI Taxonomy" id="57161"/>
    <lineage>
        <taxon>Eukaryota</taxon>
        <taxon>Fungi</taxon>
        <taxon>Dikarya</taxon>
        <taxon>Ascomycota</taxon>
        <taxon>Pezizomycotina</taxon>
        <taxon>Sordariomycetes</taxon>
        <taxon>Hypocreomycetidae</taxon>
        <taxon>Hypocreales</taxon>
        <taxon>Nectriaceae</taxon>
        <taxon>Fusarium</taxon>
        <taxon>Fusarium decemcellulare species complex</taxon>
    </lineage>
</organism>
<evidence type="ECO:0000313" key="2">
    <source>
        <dbReference type="Proteomes" id="UP001148629"/>
    </source>
</evidence>